<dbReference type="PATRIC" id="fig|1321819.3.peg.1744"/>
<reference evidence="3 4" key="1">
    <citation type="submission" date="2013-08" db="EMBL/GenBank/DDBJ databases">
        <authorList>
            <person name="Weinstock G."/>
            <person name="Sodergren E."/>
            <person name="Wylie T."/>
            <person name="Fulton L."/>
            <person name="Fulton R."/>
            <person name="Fronick C."/>
            <person name="O'Laughlin M."/>
            <person name="Godfrey J."/>
            <person name="Miner T."/>
            <person name="Herter B."/>
            <person name="Appelbaum E."/>
            <person name="Cordes M."/>
            <person name="Lek S."/>
            <person name="Wollam A."/>
            <person name="Pepin K.H."/>
            <person name="Palsikar V.B."/>
            <person name="Mitreva M."/>
            <person name="Wilson R.K."/>
        </authorList>
    </citation>
    <scope>NUCLEOTIDE SEQUENCE [LARGE SCALE GENOMIC DNA]</scope>
    <source>
        <strain evidence="3 4">F0041</strain>
    </source>
</reference>
<name>U2CMP0_9BACE</name>
<evidence type="ECO:0000313" key="3">
    <source>
        <dbReference type="EMBL" id="ERI85328.1"/>
    </source>
</evidence>
<sequence>MTNKKTKEMKKHTSTGIITALLLMIAFTAKAQEDRTRGIIWASLHGWEYEMKAGFSIGGTSPLPLPEEIRKIDSYAPGMSISIEGNATKWFNNEWGLTVGARLENKTMTTEATVKNYGMKVINTNGGELEGLWTGGVKTQVKNSYLSFPVVANYKISKRWKVSAGPYISYLIERNFSGHVYEGHLRTPDQTGSRVDFSGESIATYNFSADLRRFQWGMQLGGEWKAFRHLNVYADLTWGLNDIFKKEFDTITFAMYPIYLNVGFGYAF</sequence>
<dbReference type="InterPro" id="IPR025665">
    <property type="entry name" value="Beta-barrel_OMP_2"/>
</dbReference>
<feature type="chain" id="PRO_5004624461" description="Outer membrane protein beta-barrel domain-containing protein" evidence="1">
    <location>
        <begin position="32"/>
        <end position="268"/>
    </location>
</feature>
<proteinExistence type="predicted"/>
<protein>
    <recommendedName>
        <fullName evidence="2">Outer membrane protein beta-barrel domain-containing protein</fullName>
    </recommendedName>
</protein>
<dbReference type="HOGENOM" id="CLU_093065_0_0_10"/>
<gene>
    <name evidence="3" type="ORF">HMPREF1981_01885</name>
</gene>
<feature type="signal peptide" evidence="1">
    <location>
        <begin position="1"/>
        <end position="31"/>
    </location>
</feature>
<comment type="caution">
    <text evidence="3">The sequence shown here is derived from an EMBL/GenBank/DDBJ whole genome shotgun (WGS) entry which is preliminary data.</text>
</comment>
<evidence type="ECO:0000256" key="1">
    <source>
        <dbReference type="SAM" id="SignalP"/>
    </source>
</evidence>
<evidence type="ECO:0000259" key="2">
    <source>
        <dbReference type="Pfam" id="PF13568"/>
    </source>
</evidence>
<organism evidence="3 4">
    <name type="scientific">Bacteroides pyogenes F0041</name>
    <dbReference type="NCBI Taxonomy" id="1321819"/>
    <lineage>
        <taxon>Bacteria</taxon>
        <taxon>Pseudomonadati</taxon>
        <taxon>Bacteroidota</taxon>
        <taxon>Bacteroidia</taxon>
        <taxon>Bacteroidales</taxon>
        <taxon>Bacteroidaceae</taxon>
        <taxon>Bacteroides</taxon>
    </lineage>
</organism>
<feature type="domain" description="Outer membrane protein beta-barrel" evidence="2">
    <location>
        <begin position="31"/>
        <end position="244"/>
    </location>
</feature>
<dbReference type="EMBL" id="AWSV01000096">
    <property type="protein sequence ID" value="ERI85328.1"/>
    <property type="molecule type" value="Genomic_DNA"/>
</dbReference>
<dbReference type="Pfam" id="PF13568">
    <property type="entry name" value="OMP_b-brl_2"/>
    <property type="match status" value="1"/>
</dbReference>
<accession>U2CMP0</accession>
<dbReference type="Proteomes" id="UP000016496">
    <property type="component" value="Unassembled WGS sequence"/>
</dbReference>
<evidence type="ECO:0000313" key="4">
    <source>
        <dbReference type="Proteomes" id="UP000016496"/>
    </source>
</evidence>
<keyword evidence="1" id="KW-0732">Signal</keyword>
<dbReference type="AlphaFoldDB" id="U2CMP0"/>